<feature type="repeat" description="TPR" evidence="3">
    <location>
        <begin position="194"/>
        <end position="227"/>
    </location>
</feature>
<organism evidence="5 6">
    <name type="scientific">Candidatus Aphodosoma intestinipullorum</name>
    <dbReference type="NCBI Taxonomy" id="2840674"/>
    <lineage>
        <taxon>Bacteria</taxon>
        <taxon>Pseudomonadati</taxon>
        <taxon>Bacteroidota</taxon>
        <taxon>Bacteroidia</taxon>
        <taxon>Bacteroidales</taxon>
        <taxon>Candidatus Aphodosoma</taxon>
    </lineage>
</organism>
<evidence type="ECO:0000256" key="3">
    <source>
        <dbReference type="PROSITE-ProRule" id="PRU00339"/>
    </source>
</evidence>
<dbReference type="InterPro" id="IPR050498">
    <property type="entry name" value="Ycf3"/>
</dbReference>
<protein>
    <submittedName>
        <fullName evidence="5">Tetratricopeptide repeat protein</fullName>
    </submittedName>
</protein>
<dbReference type="EMBL" id="JADIMV010000054">
    <property type="protein sequence ID" value="MBO8439651.1"/>
    <property type="molecule type" value="Genomic_DNA"/>
</dbReference>
<feature type="signal peptide" evidence="4">
    <location>
        <begin position="1"/>
        <end position="20"/>
    </location>
</feature>
<dbReference type="InterPro" id="IPR013105">
    <property type="entry name" value="TPR_2"/>
</dbReference>
<keyword evidence="1" id="KW-0677">Repeat</keyword>
<gene>
    <name evidence="5" type="ORF">IAC51_03265</name>
</gene>
<dbReference type="Pfam" id="PF13432">
    <property type="entry name" value="TPR_16"/>
    <property type="match status" value="1"/>
</dbReference>
<dbReference type="Pfam" id="PF13414">
    <property type="entry name" value="TPR_11"/>
    <property type="match status" value="1"/>
</dbReference>
<dbReference type="SMART" id="SM00028">
    <property type="entry name" value="TPR"/>
    <property type="match status" value="12"/>
</dbReference>
<evidence type="ECO:0000256" key="2">
    <source>
        <dbReference type="ARBA" id="ARBA00022803"/>
    </source>
</evidence>
<dbReference type="PANTHER" id="PTHR44858:SF1">
    <property type="entry name" value="UDP-N-ACETYLGLUCOSAMINE--PEPTIDE N-ACETYLGLUCOSAMINYLTRANSFERASE SPINDLY-RELATED"/>
    <property type="match status" value="1"/>
</dbReference>
<keyword evidence="2 3" id="KW-0802">TPR repeat</keyword>
<dbReference type="Pfam" id="PF13181">
    <property type="entry name" value="TPR_8"/>
    <property type="match status" value="1"/>
</dbReference>
<dbReference type="SUPFAM" id="SSF48452">
    <property type="entry name" value="TPR-like"/>
    <property type="match status" value="4"/>
</dbReference>
<sequence length="679" mass="77951">MTRYIFFAAVLLLLPLGAAAQLNTDRLTAIGRNALYFEDYVLSIQYFNQVIRVKPYLVEPYFYRGVAKIQLEDYVGAEKDMDEVIRRNPFIPMAFYARGFARKQLGKWEEAREDFSRALEFSPENPIFMVNRIETYEEMKEYDAALADLDFLIRRTPEEIGLRFEKGRLLLEKGDTVGALPEFDTMVRIDSVNPEVWSARGFIRLITEDNEGALADYDKAVKLKSRNIATYINRGILNYEAKNYRAALADYDKAVSLDTASVQALYNRALLRTEVGDYNTAIEDYNAVIALRPDMPEARYQRALVYGEVGEWRLAIRDFSDIIGRYPSFVPALYGRAQAYENLGNDKLAFADREKAYDITQAHKNNDRKEEDIDVDVKVAGQEGSVIKNRASIFSSSGTEEESGQHSLRGAIQNLKINVTNENNFVLSYYYRNDTEMPVKPYSHPAVQEFNDRQRLEAPVYIVCDEMPLTEGMIGFHFASIDRLSEQIAADSLNADLYMARGMDYALVQDFPNAIADFSSAIHYGNDEEMALAYFSRANVRYKQLEFKQNNVDMTRENISKALQDEEEREKIVHLDKGDSYEFEMIMRDYDRVIALLPDFAYAWYNRANMLCVQKDYQSAIGNYSRAIELNPELGEAYFNRGLTYIYLGNEERGVADLSKAGELGIYQAYSIMKRLNNS</sequence>
<proteinExistence type="predicted"/>
<reference evidence="5" key="1">
    <citation type="submission" date="2020-10" db="EMBL/GenBank/DDBJ databases">
        <authorList>
            <person name="Gilroy R."/>
        </authorList>
    </citation>
    <scope>NUCLEOTIDE SEQUENCE</scope>
    <source>
        <strain evidence="5">3924</strain>
    </source>
</reference>
<dbReference type="PANTHER" id="PTHR44858">
    <property type="entry name" value="TETRATRICOPEPTIDE REPEAT PROTEIN 6"/>
    <property type="match status" value="1"/>
</dbReference>
<accession>A0A940IEN8</accession>
<dbReference type="PROSITE" id="PS50293">
    <property type="entry name" value="TPR_REGION"/>
    <property type="match status" value="2"/>
</dbReference>
<feature type="chain" id="PRO_5037002358" evidence="4">
    <location>
        <begin position="21"/>
        <end position="679"/>
    </location>
</feature>
<evidence type="ECO:0000256" key="4">
    <source>
        <dbReference type="SAM" id="SignalP"/>
    </source>
</evidence>
<evidence type="ECO:0000313" key="5">
    <source>
        <dbReference type="EMBL" id="MBO8439651.1"/>
    </source>
</evidence>
<keyword evidence="4" id="KW-0732">Signal</keyword>
<feature type="repeat" description="TPR" evidence="3">
    <location>
        <begin position="228"/>
        <end position="261"/>
    </location>
</feature>
<feature type="repeat" description="TPR" evidence="3">
    <location>
        <begin position="92"/>
        <end position="125"/>
    </location>
</feature>
<dbReference type="Pfam" id="PF07719">
    <property type="entry name" value="TPR_2"/>
    <property type="match status" value="1"/>
</dbReference>
<dbReference type="Proteomes" id="UP000712007">
    <property type="component" value="Unassembled WGS sequence"/>
</dbReference>
<dbReference type="Pfam" id="PF00515">
    <property type="entry name" value="TPR_1"/>
    <property type="match status" value="1"/>
</dbReference>
<dbReference type="PROSITE" id="PS50005">
    <property type="entry name" value="TPR"/>
    <property type="match status" value="5"/>
</dbReference>
<feature type="repeat" description="TPR" evidence="3">
    <location>
        <begin position="262"/>
        <end position="295"/>
    </location>
</feature>
<name>A0A940IEN8_9BACT</name>
<evidence type="ECO:0000256" key="1">
    <source>
        <dbReference type="ARBA" id="ARBA00022737"/>
    </source>
</evidence>
<evidence type="ECO:0000313" key="6">
    <source>
        <dbReference type="Proteomes" id="UP000712007"/>
    </source>
</evidence>
<dbReference type="Gene3D" id="1.25.40.10">
    <property type="entry name" value="Tetratricopeptide repeat domain"/>
    <property type="match status" value="4"/>
</dbReference>
<dbReference type="AlphaFoldDB" id="A0A940IEN8"/>
<dbReference type="InterPro" id="IPR011990">
    <property type="entry name" value="TPR-like_helical_dom_sf"/>
</dbReference>
<dbReference type="InterPro" id="IPR019734">
    <property type="entry name" value="TPR_rpt"/>
</dbReference>
<comment type="caution">
    <text evidence="5">The sequence shown here is derived from an EMBL/GenBank/DDBJ whole genome shotgun (WGS) entry which is preliminary data.</text>
</comment>
<feature type="repeat" description="TPR" evidence="3">
    <location>
        <begin position="601"/>
        <end position="634"/>
    </location>
</feature>
<reference evidence="5" key="2">
    <citation type="journal article" date="2021" name="PeerJ">
        <title>Extensive microbial diversity within the chicken gut microbiome revealed by metagenomics and culture.</title>
        <authorList>
            <person name="Gilroy R."/>
            <person name="Ravi A."/>
            <person name="Getino M."/>
            <person name="Pursley I."/>
            <person name="Horton D.L."/>
            <person name="Alikhan N.F."/>
            <person name="Baker D."/>
            <person name="Gharbi K."/>
            <person name="Hall N."/>
            <person name="Watson M."/>
            <person name="Adriaenssens E.M."/>
            <person name="Foster-Nyarko E."/>
            <person name="Jarju S."/>
            <person name="Secka A."/>
            <person name="Antonio M."/>
            <person name="Oren A."/>
            <person name="Chaudhuri R.R."/>
            <person name="La Ragione R."/>
            <person name="Hildebrand F."/>
            <person name="Pallen M.J."/>
        </authorList>
    </citation>
    <scope>NUCLEOTIDE SEQUENCE</scope>
    <source>
        <strain evidence="5">3924</strain>
    </source>
</reference>